<keyword evidence="2" id="KW-1185">Reference proteome</keyword>
<evidence type="ECO:0000313" key="3">
    <source>
        <dbReference type="WBParaSite" id="ALUE_0001546101-mRNA-1"/>
    </source>
</evidence>
<feature type="transmembrane region" description="Helical" evidence="1">
    <location>
        <begin position="61"/>
        <end position="80"/>
    </location>
</feature>
<keyword evidence="1" id="KW-0472">Membrane</keyword>
<keyword evidence="1" id="KW-1133">Transmembrane helix</keyword>
<evidence type="ECO:0000313" key="2">
    <source>
        <dbReference type="Proteomes" id="UP000036681"/>
    </source>
</evidence>
<dbReference type="Proteomes" id="UP000036681">
    <property type="component" value="Unplaced"/>
</dbReference>
<organism evidence="2 3">
    <name type="scientific">Ascaris lumbricoides</name>
    <name type="common">Giant roundworm</name>
    <dbReference type="NCBI Taxonomy" id="6252"/>
    <lineage>
        <taxon>Eukaryota</taxon>
        <taxon>Metazoa</taxon>
        <taxon>Ecdysozoa</taxon>
        <taxon>Nematoda</taxon>
        <taxon>Chromadorea</taxon>
        <taxon>Rhabditida</taxon>
        <taxon>Spirurina</taxon>
        <taxon>Ascaridomorpha</taxon>
        <taxon>Ascaridoidea</taxon>
        <taxon>Ascarididae</taxon>
        <taxon>Ascaris</taxon>
    </lineage>
</organism>
<keyword evidence="1" id="KW-0812">Transmembrane</keyword>
<dbReference type="WBParaSite" id="ALUE_0001546101-mRNA-1">
    <property type="protein sequence ID" value="ALUE_0001546101-mRNA-1"/>
    <property type="gene ID" value="ALUE_0001546101"/>
</dbReference>
<feature type="transmembrane region" description="Helical" evidence="1">
    <location>
        <begin position="39"/>
        <end position="55"/>
    </location>
</feature>
<name>A0A0M3IC78_ASCLU</name>
<proteinExistence type="predicted"/>
<evidence type="ECO:0000256" key="1">
    <source>
        <dbReference type="SAM" id="Phobius"/>
    </source>
</evidence>
<reference evidence="3" key="1">
    <citation type="submission" date="2017-02" db="UniProtKB">
        <authorList>
            <consortium name="WormBaseParasite"/>
        </authorList>
    </citation>
    <scope>IDENTIFICATION</scope>
</reference>
<dbReference type="AlphaFoldDB" id="A0A0M3IC78"/>
<accession>A0A0M3IC78</accession>
<protein>
    <submittedName>
        <fullName evidence="3">BUB1 N-terminal domain-containing protein</fullName>
    </submittedName>
</protein>
<sequence>MHLRRSKHYMLQDYVDVNLHTALAAFQQALNKPVRCDRYLEVLILTYCLFVYGEIFVNLCFLFNSTVVNSICFLKLILLYERKIGANVRVAITHS</sequence>